<dbReference type="Pfam" id="PF14267">
    <property type="entry name" value="DUF4357"/>
    <property type="match status" value="1"/>
</dbReference>
<feature type="domain" description="DUF4357" evidence="1">
    <location>
        <begin position="242"/>
        <end position="296"/>
    </location>
</feature>
<dbReference type="InterPro" id="IPR025579">
    <property type="entry name" value="DUF4357"/>
</dbReference>
<accession>A0A239DBQ7</accession>
<sequence>MSNGRTIKLFLVDGTPLGLVTAEIPNWTGHILSAPRTRLSEALSRDEAGRTGIYFLVGEEAGRLKVYVGEGDCISVRIKAHAKDEDKEFWERVCLVTSKDFNLTKAHVRYLESRLVEITAANSRADVINATQPIGGSLPESDRADMEFFVAQLQMILPTLGLNFLSPKPALPDVSPVSPMMIPSELPVSPAAATAGAVELFLSHASTGVQARAVDVDGELTVLKGSLGTTQQNAQNSYGGLREQLILAGKLQIIGGDKTEFIEDVVFPSASAAAAVINNRNSAGPREWKLRNGLTLREWRDSLIDLK</sequence>
<evidence type="ECO:0000313" key="2">
    <source>
        <dbReference type="EMBL" id="SNS29291.1"/>
    </source>
</evidence>
<protein>
    <recommendedName>
        <fullName evidence="1">DUF4357 domain-containing protein</fullName>
    </recommendedName>
</protein>
<keyword evidence="3" id="KW-1185">Reference proteome</keyword>
<organism evidence="2 3">
    <name type="scientific">Granulicella rosea</name>
    <dbReference type="NCBI Taxonomy" id="474952"/>
    <lineage>
        <taxon>Bacteria</taxon>
        <taxon>Pseudomonadati</taxon>
        <taxon>Acidobacteriota</taxon>
        <taxon>Terriglobia</taxon>
        <taxon>Terriglobales</taxon>
        <taxon>Acidobacteriaceae</taxon>
        <taxon>Granulicella</taxon>
    </lineage>
</organism>
<name>A0A239DBQ7_9BACT</name>
<evidence type="ECO:0000313" key="3">
    <source>
        <dbReference type="Proteomes" id="UP000198356"/>
    </source>
</evidence>
<dbReference type="RefSeq" id="WP_089406673.1">
    <property type="nucleotide sequence ID" value="NZ_FZOU01000001.1"/>
</dbReference>
<dbReference type="CDD" id="cd10447">
    <property type="entry name" value="GIY-YIG_unchar_2"/>
    <property type="match status" value="1"/>
</dbReference>
<evidence type="ECO:0000259" key="1">
    <source>
        <dbReference type="Pfam" id="PF14267"/>
    </source>
</evidence>
<gene>
    <name evidence="2" type="ORF">SAMN05421770_101370</name>
</gene>
<dbReference type="OrthoDB" id="2656488at2"/>
<dbReference type="Proteomes" id="UP000198356">
    <property type="component" value="Unassembled WGS sequence"/>
</dbReference>
<dbReference type="EMBL" id="FZOU01000001">
    <property type="protein sequence ID" value="SNS29291.1"/>
    <property type="molecule type" value="Genomic_DNA"/>
</dbReference>
<proteinExistence type="predicted"/>
<dbReference type="AlphaFoldDB" id="A0A239DBQ7"/>
<reference evidence="2 3" key="1">
    <citation type="submission" date="2017-06" db="EMBL/GenBank/DDBJ databases">
        <authorList>
            <person name="Kim H.J."/>
            <person name="Triplett B.A."/>
        </authorList>
    </citation>
    <scope>NUCLEOTIDE SEQUENCE [LARGE SCALE GENOMIC DNA]</scope>
    <source>
        <strain evidence="2 3">DSM 18704</strain>
    </source>
</reference>